<dbReference type="SUPFAM" id="SSF46894">
    <property type="entry name" value="C-terminal effector domain of the bipartite response regulators"/>
    <property type="match status" value="1"/>
</dbReference>
<protein>
    <submittedName>
        <fullName evidence="3">ATP-binding protein</fullName>
    </submittedName>
</protein>
<proteinExistence type="predicted"/>
<dbReference type="SMART" id="SM00028">
    <property type="entry name" value="TPR"/>
    <property type="match status" value="5"/>
</dbReference>
<dbReference type="InterPro" id="IPR003593">
    <property type="entry name" value="AAA+_ATPase"/>
</dbReference>
<dbReference type="Gene3D" id="1.25.40.10">
    <property type="entry name" value="Tetratricopeptide repeat domain"/>
    <property type="match status" value="2"/>
</dbReference>
<dbReference type="InterPro" id="IPR019734">
    <property type="entry name" value="TPR_rpt"/>
</dbReference>
<dbReference type="InterPro" id="IPR027417">
    <property type="entry name" value="P-loop_NTPase"/>
</dbReference>
<evidence type="ECO:0000256" key="1">
    <source>
        <dbReference type="PROSITE-ProRule" id="PRU00339"/>
    </source>
</evidence>
<dbReference type="SUPFAM" id="SSF48452">
    <property type="entry name" value="TPR-like"/>
    <property type="match status" value="2"/>
</dbReference>
<sequence>MRIDALRRALAARPGQPVSFDELIDAVWGDDRPANPKAALRNLVQRLRTTEQVVTEPAGYRLVLRKPGPRQLPADLPDFVGRADEIAAALHSTAPVLAITGPPGVGKTSLAVHVAHRLAERFPDGQLHVNLRAFAEGATMTPNQALHRFLRALGAEDIPVDVEQQSELFRKMTADRAVLVVIDNATPELLGPLLPAGRCRVITTSRVEMPEHEQVRLAVFAQDEAQELLARMRITGSADDRAELVRLCAHLPLALRIAAANVAAGHLSDYLEDLRGDDRLDALEIEGDAAVNATFDLSYRAQPVEAQRLFRLLGLVPGQDFGVEAATALLGHRADEPLQQLVAANLVQRNENRYSLHDLLRMYALRLTGGDTSQRTRLLDYYLLNAEAAARTATPDFARMPVPQLPDDLPRHDVETQADALAWFDAERGNIVAAIPHAGPAPVAWLLADMLRAYFFFQSYRVDWFVAARAGLAAAVEAGDVLAQAVMHGSIGLAHFAVSELSDAVVEFGRARELLRRQPDDRMLVSLLINSGIAYQQLGRLSDSVEALTAARELQPENVAVAFNLGGTYLDLGPLSKSLANVERVLELAEAQDLPHMKLYALDAITEVLTYHGKFDLVQSFLDEAAELRRQVPAELAHPVGAVSAGVMVTMHEGRTKEALEAWLKALKIAQDGNLQREEADLHDSIGDAHRELGDLDQALAAHRAGLALSVGNGYVRGEMENLAGLAADHHAAGELQEALELALRARDRAAASELRVRAVRVLIVLARVQRSLGDHAAADRTAREAQALAEETECHLWDSELREVLAQPPANGGSTSS</sequence>
<dbReference type="SUPFAM" id="SSF52540">
    <property type="entry name" value="P-loop containing nucleoside triphosphate hydrolases"/>
    <property type="match status" value="1"/>
</dbReference>
<name>A0ABV8C9R0_9PSEU</name>
<dbReference type="PRINTS" id="PR00364">
    <property type="entry name" value="DISEASERSIST"/>
</dbReference>
<evidence type="ECO:0000313" key="4">
    <source>
        <dbReference type="Proteomes" id="UP001595690"/>
    </source>
</evidence>
<organism evidence="3 4">
    <name type="scientific">Lentzea rhizosphaerae</name>
    <dbReference type="NCBI Taxonomy" id="2041025"/>
    <lineage>
        <taxon>Bacteria</taxon>
        <taxon>Bacillati</taxon>
        <taxon>Actinomycetota</taxon>
        <taxon>Actinomycetes</taxon>
        <taxon>Pseudonocardiales</taxon>
        <taxon>Pseudonocardiaceae</taxon>
        <taxon>Lentzea</taxon>
    </lineage>
</organism>
<dbReference type="InterPro" id="IPR016032">
    <property type="entry name" value="Sig_transdc_resp-reg_C-effctor"/>
</dbReference>
<dbReference type="PROSITE" id="PS50005">
    <property type="entry name" value="TPR"/>
    <property type="match status" value="1"/>
</dbReference>
<evidence type="ECO:0000259" key="2">
    <source>
        <dbReference type="SMART" id="SM00382"/>
    </source>
</evidence>
<dbReference type="Gene3D" id="1.10.10.10">
    <property type="entry name" value="Winged helix-like DNA-binding domain superfamily/Winged helix DNA-binding domain"/>
    <property type="match status" value="1"/>
</dbReference>
<reference evidence="4" key="1">
    <citation type="journal article" date="2019" name="Int. J. Syst. Evol. Microbiol.">
        <title>The Global Catalogue of Microorganisms (GCM) 10K type strain sequencing project: providing services to taxonomists for standard genome sequencing and annotation.</title>
        <authorList>
            <consortium name="The Broad Institute Genomics Platform"/>
            <consortium name="The Broad Institute Genome Sequencing Center for Infectious Disease"/>
            <person name="Wu L."/>
            <person name="Ma J."/>
        </authorList>
    </citation>
    <scope>NUCLEOTIDE SEQUENCE [LARGE SCALE GENOMIC DNA]</scope>
    <source>
        <strain evidence="4">CGMCC 4.7405</strain>
    </source>
</reference>
<feature type="repeat" description="TPR" evidence="1">
    <location>
        <begin position="525"/>
        <end position="558"/>
    </location>
</feature>
<dbReference type="Pfam" id="PF13401">
    <property type="entry name" value="AAA_22"/>
    <property type="match status" value="1"/>
</dbReference>
<dbReference type="Gene3D" id="3.40.50.300">
    <property type="entry name" value="P-loop containing nucleotide triphosphate hydrolases"/>
    <property type="match status" value="1"/>
</dbReference>
<feature type="domain" description="AAA+ ATPase" evidence="2">
    <location>
        <begin position="93"/>
        <end position="244"/>
    </location>
</feature>
<dbReference type="EMBL" id="JBHRZI010000057">
    <property type="protein sequence ID" value="MFC3898718.1"/>
    <property type="molecule type" value="Genomic_DNA"/>
</dbReference>
<dbReference type="SMART" id="SM00382">
    <property type="entry name" value="AAA"/>
    <property type="match status" value="1"/>
</dbReference>
<evidence type="ECO:0000313" key="3">
    <source>
        <dbReference type="EMBL" id="MFC3898718.1"/>
    </source>
</evidence>
<dbReference type="RefSeq" id="WP_382380453.1">
    <property type="nucleotide sequence ID" value="NZ_JBHRZI010000057.1"/>
</dbReference>
<keyword evidence="1" id="KW-0802">TPR repeat</keyword>
<dbReference type="Proteomes" id="UP001595690">
    <property type="component" value="Unassembled WGS sequence"/>
</dbReference>
<keyword evidence="3" id="KW-0547">Nucleotide-binding</keyword>
<accession>A0ABV8C9R0</accession>
<comment type="caution">
    <text evidence="3">The sequence shown here is derived from an EMBL/GenBank/DDBJ whole genome shotgun (WGS) entry which is preliminary data.</text>
</comment>
<gene>
    <name evidence="3" type="ORF">ACFOWZ_45240</name>
</gene>
<dbReference type="InterPro" id="IPR036388">
    <property type="entry name" value="WH-like_DNA-bd_sf"/>
</dbReference>
<dbReference type="InterPro" id="IPR049945">
    <property type="entry name" value="AAA_22"/>
</dbReference>
<keyword evidence="4" id="KW-1185">Reference proteome</keyword>
<dbReference type="PANTHER" id="PTHR47691:SF3">
    <property type="entry name" value="HTH-TYPE TRANSCRIPTIONAL REGULATOR RV0890C-RELATED"/>
    <property type="match status" value="1"/>
</dbReference>
<dbReference type="GO" id="GO:0005524">
    <property type="term" value="F:ATP binding"/>
    <property type="evidence" value="ECO:0007669"/>
    <property type="project" value="UniProtKB-KW"/>
</dbReference>
<dbReference type="PANTHER" id="PTHR47691">
    <property type="entry name" value="REGULATOR-RELATED"/>
    <property type="match status" value="1"/>
</dbReference>
<keyword evidence="3" id="KW-0067">ATP-binding</keyword>
<dbReference type="InterPro" id="IPR011990">
    <property type="entry name" value="TPR-like_helical_dom_sf"/>
</dbReference>